<dbReference type="OrthoDB" id="3399754at2"/>
<reference evidence="3" key="1">
    <citation type="submission" date="2016-06" db="EMBL/GenBank/DDBJ databases">
        <authorList>
            <person name="Varghese N."/>
            <person name="Submissions Spin"/>
        </authorList>
    </citation>
    <scope>NUCLEOTIDE SEQUENCE [LARGE SCALE GENOMIC DNA]</scope>
    <source>
        <strain evidence="3">DSM 44151</strain>
    </source>
</reference>
<protein>
    <recommendedName>
        <fullName evidence="4">CsbD-like</fullName>
    </recommendedName>
</protein>
<accession>A0A1C6V6I4</accession>
<dbReference type="Proteomes" id="UP000198605">
    <property type="component" value="Unassembled WGS sequence"/>
</dbReference>
<keyword evidence="3" id="KW-1185">Reference proteome</keyword>
<dbReference type="AlphaFoldDB" id="A0A1C6V6I4"/>
<dbReference type="EMBL" id="FMIB01000002">
    <property type="protein sequence ID" value="SCL61895.1"/>
    <property type="molecule type" value="Genomic_DNA"/>
</dbReference>
<evidence type="ECO:0000313" key="3">
    <source>
        <dbReference type="Proteomes" id="UP000198605"/>
    </source>
</evidence>
<evidence type="ECO:0000256" key="1">
    <source>
        <dbReference type="SAM" id="MobiDB-lite"/>
    </source>
</evidence>
<gene>
    <name evidence="2" type="ORF">GA0070603_3297</name>
</gene>
<name>A0A1C6V6I4_9ACTN</name>
<feature type="region of interest" description="Disordered" evidence="1">
    <location>
        <begin position="1"/>
        <end position="63"/>
    </location>
</feature>
<evidence type="ECO:0008006" key="4">
    <source>
        <dbReference type="Google" id="ProtNLM"/>
    </source>
</evidence>
<organism evidence="2 3">
    <name type="scientific">Micromonospora chersina</name>
    <dbReference type="NCBI Taxonomy" id="47854"/>
    <lineage>
        <taxon>Bacteria</taxon>
        <taxon>Bacillati</taxon>
        <taxon>Actinomycetota</taxon>
        <taxon>Actinomycetes</taxon>
        <taxon>Micromonosporales</taxon>
        <taxon>Micromonosporaceae</taxon>
        <taxon>Micromonospora</taxon>
    </lineage>
</organism>
<dbReference type="RefSeq" id="WP_091322009.1">
    <property type="nucleotide sequence ID" value="NZ_CP192013.1"/>
</dbReference>
<evidence type="ECO:0000313" key="2">
    <source>
        <dbReference type="EMBL" id="SCL61895.1"/>
    </source>
</evidence>
<proteinExistence type="predicted"/>
<dbReference type="GeneID" id="43279939"/>
<feature type="compositionally biased region" description="Basic and acidic residues" evidence="1">
    <location>
        <begin position="20"/>
        <end position="63"/>
    </location>
</feature>
<sequence length="63" mass="7240">MSVERAKDDLEDLAGPARARLGDMTRDERSEADQVRRQDEIRGKRPGEHVQQDARDARDDFSD</sequence>
<dbReference type="STRING" id="47854.GA0070603_3297"/>